<dbReference type="AlphaFoldDB" id="A0A1X1WA90"/>
<evidence type="ECO:0000313" key="2">
    <source>
        <dbReference type="Proteomes" id="UP000193622"/>
    </source>
</evidence>
<proteinExistence type="predicted"/>
<gene>
    <name evidence="1" type="ORF">AWC12_26245</name>
</gene>
<dbReference type="Proteomes" id="UP000193622">
    <property type="component" value="Unassembled WGS sequence"/>
</dbReference>
<comment type="caution">
    <text evidence="1">The sequence shown here is derived from an EMBL/GenBank/DDBJ whole genome shotgun (WGS) entry which is preliminary data.</text>
</comment>
<name>A0A1X1WA90_MYCIR</name>
<sequence length="287" mass="30235">MSTASASGAPAAAPVPVSAARAEREAIATAATAGALRRRNQGTDPAQLARRIAAALNAGVHDFGFYWVTAVTGDDSIIVANSYGIAYIPEGVLLPENVRMASADESISAAERGRWATYPILAVQGWAQHHDLQLRCVIATEDQFQGFDPGAPKVILQPDDIPDDGSMQGRTRLEVIAPGAAAKLARTSDNSLMELLPPPQVGGAPEDNELAIAWFEVSKPLMSRSPNRIGAHLKAMASYAAKAMDAALLTAQSEADLSSQRAAIADWVYWQHQGSLVTEALEGAAAR</sequence>
<evidence type="ECO:0000313" key="1">
    <source>
        <dbReference type="EMBL" id="ORV83474.1"/>
    </source>
</evidence>
<accession>A0A1X1WA90</accession>
<reference evidence="1 2" key="1">
    <citation type="submission" date="2016-01" db="EMBL/GenBank/DDBJ databases">
        <title>The new phylogeny of the genus Mycobacterium.</title>
        <authorList>
            <person name="Tarcisio F."/>
            <person name="Conor M."/>
            <person name="Antonella G."/>
            <person name="Elisabetta G."/>
            <person name="Giulia F.S."/>
            <person name="Sara T."/>
            <person name="Anna F."/>
            <person name="Clotilde B."/>
            <person name="Roberto B."/>
            <person name="Veronica D.S."/>
            <person name="Fabio R."/>
            <person name="Monica P."/>
            <person name="Olivier J."/>
            <person name="Enrico T."/>
            <person name="Nicola S."/>
        </authorList>
    </citation>
    <scope>NUCLEOTIDE SEQUENCE [LARGE SCALE GENOMIC DNA]</scope>
    <source>
        <strain evidence="1 2">DSM 45541</strain>
    </source>
</reference>
<dbReference type="EMBL" id="LQPC01000052">
    <property type="protein sequence ID" value="ORV83474.1"/>
    <property type="molecule type" value="Genomic_DNA"/>
</dbReference>
<organism evidence="1 2">
    <name type="scientific">Mycolicibacterium iranicum</name>
    <name type="common">Mycobacterium iranicum</name>
    <dbReference type="NCBI Taxonomy" id="912594"/>
    <lineage>
        <taxon>Bacteria</taxon>
        <taxon>Bacillati</taxon>
        <taxon>Actinomycetota</taxon>
        <taxon>Actinomycetes</taxon>
        <taxon>Mycobacteriales</taxon>
        <taxon>Mycobacteriaceae</taxon>
        <taxon>Mycolicibacterium</taxon>
    </lineage>
</organism>
<protein>
    <submittedName>
        <fullName evidence="1">Secretion protein EccK</fullName>
    </submittedName>
</protein>